<evidence type="ECO:0000256" key="14">
    <source>
        <dbReference type="ARBA" id="ARBA00047661"/>
    </source>
</evidence>
<dbReference type="Gene3D" id="3.90.79.10">
    <property type="entry name" value="Nucleoside Triphosphate Pyrophosphohydrolase"/>
    <property type="match status" value="1"/>
</dbReference>
<dbReference type="PANTHER" id="PTHR31699:SF1">
    <property type="entry name" value="U8 SNORNA-DECAPPING ENZYME"/>
    <property type="match status" value="1"/>
</dbReference>
<evidence type="ECO:0000256" key="17">
    <source>
        <dbReference type="SAM" id="MobiDB-lite"/>
    </source>
</evidence>
<comment type="catalytic activity">
    <reaction evidence="16">
        <text>dIDP + H2O = dIMP + phosphate + H(+)</text>
        <dbReference type="Rhea" id="RHEA:35211"/>
        <dbReference type="ChEBI" id="CHEBI:15377"/>
        <dbReference type="ChEBI" id="CHEBI:15378"/>
        <dbReference type="ChEBI" id="CHEBI:43474"/>
        <dbReference type="ChEBI" id="CHEBI:61194"/>
        <dbReference type="ChEBI" id="CHEBI:62286"/>
        <dbReference type="EC" id="3.6.1.64"/>
    </reaction>
    <physiologicalReaction direction="left-to-right" evidence="16">
        <dbReference type="Rhea" id="RHEA:35212"/>
    </physiologicalReaction>
</comment>
<dbReference type="OrthoDB" id="5950381at2759"/>
<dbReference type="PANTHER" id="PTHR31699">
    <property type="entry name" value="NUDIX T16 FAMILY MEMBER"/>
    <property type="match status" value="1"/>
</dbReference>
<evidence type="ECO:0000256" key="9">
    <source>
        <dbReference type="ARBA" id="ARBA00039871"/>
    </source>
</evidence>
<comment type="cofactor">
    <cofactor evidence="1">
        <name>Co(2+)</name>
        <dbReference type="ChEBI" id="CHEBI:48828"/>
    </cofactor>
</comment>
<dbReference type="KEGG" id="achc:115338235"/>
<evidence type="ECO:0000256" key="16">
    <source>
        <dbReference type="ARBA" id="ARBA00048945"/>
    </source>
</evidence>
<feature type="domain" description="Nudix hydrolase" evidence="18">
    <location>
        <begin position="31"/>
        <end position="184"/>
    </location>
</feature>
<dbReference type="GO" id="GO:1990174">
    <property type="term" value="F:phosphodiesterase decapping endonuclease activity"/>
    <property type="evidence" value="ECO:0007669"/>
    <property type="project" value="TreeGrafter"/>
</dbReference>
<dbReference type="SUPFAM" id="SSF55811">
    <property type="entry name" value="Nudix"/>
    <property type="match status" value="1"/>
</dbReference>
<dbReference type="GO" id="GO:0005730">
    <property type="term" value="C:nucleolus"/>
    <property type="evidence" value="ECO:0007669"/>
    <property type="project" value="UniProtKB-SubCell"/>
</dbReference>
<evidence type="ECO:0000256" key="7">
    <source>
        <dbReference type="ARBA" id="ARBA00038173"/>
    </source>
</evidence>
<dbReference type="Proteomes" id="UP000472275">
    <property type="component" value="Unassembled WGS sequence"/>
</dbReference>
<comment type="subcellular location">
    <subcellularLocation>
        <location evidence="2">Nucleus</location>
        <location evidence="2">Nucleolus</location>
    </subcellularLocation>
    <subcellularLocation>
        <location evidence="3">Nucleus</location>
        <location evidence="3">Nucleoplasm</location>
    </subcellularLocation>
</comment>
<keyword evidence="4" id="KW-0694">RNA-binding</keyword>
<evidence type="ECO:0000256" key="15">
    <source>
        <dbReference type="ARBA" id="ARBA00047875"/>
    </source>
</evidence>
<feature type="region of interest" description="Disordered" evidence="17">
    <location>
        <begin position="195"/>
        <end position="219"/>
    </location>
</feature>
<reference evidence="19" key="2">
    <citation type="submission" date="2025-09" db="UniProtKB">
        <authorList>
            <consortium name="Ensembl"/>
        </authorList>
    </citation>
    <scope>IDENTIFICATION</scope>
</reference>
<dbReference type="GO" id="GO:0016077">
    <property type="term" value="P:sno(s)RNA catabolic process"/>
    <property type="evidence" value="ECO:0007669"/>
    <property type="project" value="TreeGrafter"/>
</dbReference>
<dbReference type="GO" id="GO:1990003">
    <property type="term" value="F:IDP phosphatase activity"/>
    <property type="evidence" value="ECO:0007669"/>
    <property type="project" value="UniProtKB-EC"/>
</dbReference>
<evidence type="ECO:0000256" key="8">
    <source>
        <dbReference type="ARBA" id="ARBA00038899"/>
    </source>
</evidence>
<dbReference type="InterPro" id="IPR015797">
    <property type="entry name" value="NUDIX_hydrolase-like_dom_sf"/>
</dbReference>
<organism evidence="19 20">
    <name type="scientific">Aquila chrysaetos chrysaetos</name>
    <dbReference type="NCBI Taxonomy" id="223781"/>
    <lineage>
        <taxon>Eukaryota</taxon>
        <taxon>Metazoa</taxon>
        <taxon>Chordata</taxon>
        <taxon>Craniata</taxon>
        <taxon>Vertebrata</taxon>
        <taxon>Euteleostomi</taxon>
        <taxon>Archelosauria</taxon>
        <taxon>Archosauria</taxon>
        <taxon>Dinosauria</taxon>
        <taxon>Saurischia</taxon>
        <taxon>Theropoda</taxon>
        <taxon>Coelurosauria</taxon>
        <taxon>Aves</taxon>
        <taxon>Neognathae</taxon>
        <taxon>Neoaves</taxon>
        <taxon>Telluraves</taxon>
        <taxon>Accipitrimorphae</taxon>
        <taxon>Accipitriformes</taxon>
        <taxon>Accipitridae</taxon>
        <taxon>Accipitrinae</taxon>
        <taxon>Aquila</taxon>
    </lineage>
</organism>
<evidence type="ECO:0000256" key="12">
    <source>
        <dbReference type="ARBA" id="ARBA00042015"/>
    </source>
</evidence>
<dbReference type="Ensembl" id="ENSACCT00020025508.1">
    <property type="protein sequence ID" value="ENSACCP00020024423.1"/>
    <property type="gene ID" value="ENSACCG00020016722.1"/>
</dbReference>
<keyword evidence="5" id="KW-0546">Nucleotide metabolism</keyword>
<dbReference type="InParanoid" id="A0A663FIV0"/>
<evidence type="ECO:0000256" key="2">
    <source>
        <dbReference type="ARBA" id="ARBA00004604"/>
    </source>
</evidence>
<dbReference type="AlphaFoldDB" id="A0A663FIV0"/>
<comment type="catalytic activity">
    <reaction evidence="15">
        <text>IDP + H2O = IMP + phosphate + H(+)</text>
        <dbReference type="Rhea" id="RHEA:35207"/>
        <dbReference type="ChEBI" id="CHEBI:15377"/>
        <dbReference type="ChEBI" id="CHEBI:15378"/>
        <dbReference type="ChEBI" id="CHEBI:43474"/>
        <dbReference type="ChEBI" id="CHEBI:58053"/>
        <dbReference type="ChEBI" id="CHEBI:58280"/>
        <dbReference type="EC" id="3.6.1.64"/>
    </reaction>
    <physiologicalReaction direction="left-to-right" evidence="15">
        <dbReference type="Rhea" id="RHEA:35208"/>
    </physiologicalReaction>
</comment>
<protein>
    <recommendedName>
        <fullName evidence="9">U8 snoRNA-decapping enzyme</fullName>
        <ecNumber evidence="8">3.6.1.64</ecNumber>
    </recommendedName>
    <alternativeName>
        <fullName evidence="12">IDP phosphatase</fullName>
    </alternativeName>
    <alternativeName>
        <fullName evidence="10">Inosine diphosphate phosphatase</fullName>
    </alternativeName>
    <alternativeName>
        <fullName evidence="11">Nucleoside diphosphate-linked moiety X motif 16</fullName>
    </alternativeName>
    <alternativeName>
        <fullName evidence="13">m7GpppN-mRNA hydrolase</fullName>
    </alternativeName>
</protein>
<dbReference type="GO" id="GO:0005654">
    <property type="term" value="C:nucleoplasm"/>
    <property type="evidence" value="ECO:0007669"/>
    <property type="project" value="UniProtKB-SubCell"/>
</dbReference>
<dbReference type="InterPro" id="IPR000086">
    <property type="entry name" value="NUDIX_hydrolase_dom"/>
</dbReference>
<evidence type="ECO:0000256" key="1">
    <source>
        <dbReference type="ARBA" id="ARBA00001941"/>
    </source>
</evidence>
<keyword evidence="6" id="KW-0539">Nucleus</keyword>
<dbReference type="GeneID" id="115338235"/>
<evidence type="ECO:0000259" key="18">
    <source>
        <dbReference type="PROSITE" id="PS51462"/>
    </source>
</evidence>
<evidence type="ECO:0000313" key="19">
    <source>
        <dbReference type="Ensembl" id="ENSACCP00020024423.1"/>
    </source>
</evidence>
<keyword evidence="20" id="KW-1185">Reference proteome</keyword>
<proteinExistence type="inferred from homology"/>
<dbReference type="PROSITE" id="PS51462">
    <property type="entry name" value="NUDIX"/>
    <property type="match status" value="1"/>
</dbReference>
<dbReference type="GO" id="GO:0030515">
    <property type="term" value="F:snoRNA binding"/>
    <property type="evidence" value="ECO:0007669"/>
    <property type="project" value="TreeGrafter"/>
</dbReference>
<dbReference type="GeneTree" id="ENSGT00390000016224"/>
<name>A0A663FIV0_AQUCH</name>
<evidence type="ECO:0000256" key="11">
    <source>
        <dbReference type="ARBA" id="ARBA00041656"/>
    </source>
</evidence>
<evidence type="ECO:0000256" key="3">
    <source>
        <dbReference type="ARBA" id="ARBA00004642"/>
    </source>
</evidence>
<evidence type="ECO:0000256" key="13">
    <source>
        <dbReference type="ARBA" id="ARBA00043162"/>
    </source>
</evidence>
<accession>A0A663FIV0</accession>
<dbReference type="InterPro" id="IPR054754">
    <property type="entry name" value="NudT16"/>
</dbReference>
<dbReference type="GO" id="GO:0140933">
    <property type="term" value="F:5'-(N(7)-methylguanosine 5'-triphospho)-[mRNA] hydrolase activity"/>
    <property type="evidence" value="ECO:0007669"/>
    <property type="project" value="UniProtKB-EC"/>
</dbReference>
<evidence type="ECO:0000256" key="6">
    <source>
        <dbReference type="ARBA" id="ARBA00023242"/>
    </source>
</evidence>
<evidence type="ECO:0000256" key="10">
    <source>
        <dbReference type="ARBA" id="ARBA00041450"/>
    </source>
</evidence>
<dbReference type="GO" id="GO:0009117">
    <property type="term" value="P:nucleotide metabolic process"/>
    <property type="evidence" value="ECO:0007669"/>
    <property type="project" value="UniProtKB-KW"/>
</dbReference>
<gene>
    <name evidence="19" type="primary">LOC115338235</name>
</gene>
<comment type="similarity">
    <text evidence="7">Belongs to the Nudix hydrolase family. NUDT16 subfamily.</text>
</comment>
<comment type="catalytic activity">
    <reaction evidence="14">
        <text>a 5'-end (N(7)-methyl 5'-triphosphoguanosine)-ribonucleoside in mRNA + H2O = N(7)-methyl-GDP + a 5'-end phospho-ribonucleoside in mRNA + 2 H(+)</text>
        <dbReference type="Rhea" id="RHEA:67484"/>
        <dbReference type="Rhea" id="RHEA-COMP:15692"/>
        <dbReference type="Rhea" id="RHEA-COMP:17167"/>
        <dbReference type="ChEBI" id="CHEBI:15377"/>
        <dbReference type="ChEBI" id="CHEBI:15378"/>
        <dbReference type="ChEBI" id="CHEBI:63714"/>
        <dbReference type="ChEBI" id="CHEBI:138282"/>
        <dbReference type="ChEBI" id="CHEBI:156461"/>
        <dbReference type="EC" id="3.6.1.62"/>
    </reaction>
    <physiologicalReaction direction="left-to-right" evidence="14">
        <dbReference type="Rhea" id="RHEA:67485"/>
    </physiologicalReaction>
</comment>
<evidence type="ECO:0000313" key="20">
    <source>
        <dbReference type="Proteomes" id="UP000472275"/>
    </source>
</evidence>
<sequence>MWERGEQAPLSRAEALALGRNGTGNRAAGAGWRHACHVMLYAPLPTGSPPPGYAVLMQLRFDGRFGFPGGLVEPDGESLEAGLHRELREELGPATAGLRLRPRHHRGARVWPAGGTGSGSDAGLVTHFYIRRLSWEELVAIERGGPRAPEHGLEVQGLVRVPLGSGLPAFLRHRFAGDAREQLLGALLALGIRPSPLNEEPAGDPQIQVAGELPPPPQT</sequence>
<evidence type="ECO:0000256" key="4">
    <source>
        <dbReference type="ARBA" id="ARBA00022884"/>
    </source>
</evidence>
<evidence type="ECO:0000256" key="5">
    <source>
        <dbReference type="ARBA" id="ARBA00023080"/>
    </source>
</evidence>
<reference evidence="19" key="1">
    <citation type="submission" date="2025-08" db="UniProtKB">
        <authorList>
            <consortium name="Ensembl"/>
        </authorList>
    </citation>
    <scope>IDENTIFICATION</scope>
</reference>
<dbReference type="RefSeq" id="XP_029862597.1">
    <property type="nucleotide sequence ID" value="XM_030006737.2"/>
</dbReference>
<dbReference type="Pfam" id="PF22327">
    <property type="entry name" value="Nudt16-like"/>
    <property type="match status" value="1"/>
</dbReference>
<dbReference type="GO" id="GO:0006402">
    <property type="term" value="P:mRNA catabolic process"/>
    <property type="evidence" value="ECO:0007669"/>
    <property type="project" value="TreeGrafter"/>
</dbReference>
<dbReference type="EC" id="3.6.1.64" evidence="8"/>